<organism evidence="10 11">
    <name type="scientific">Saliniradius amylolyticus</name>
    <dbReference type="NCBI Taxonomy" id="2183582"/>
    <lineage>
        <taxon>Bacteria</taxon>
        <taxon>Pseudomonadati</taxon>
        <taxon>Pseudomonadota</taxon>
        <taxon>Gammaproteobacteria</taxon>
        <taxon>Alteromonadales</taxon>
        <taxon>Alteromonadaceae</taxon>
        <taxon>Saliniradius</taxon>
    </lineage>
</organism>
<evidence type="ECO:0000256" key="7">
    <source>
        <dbReference type="SAM" id="Phobius"/>
    </source>
</evidence>
<dbReference type="PANTHER" id="PTHR43738">
    <property type="entry name" value="ABC TRANSPORTER, MEMBRANE PROTEIN"/>
    <property type="match status" value="1"/>
</dbReference>
<feature type="transmembrane region" description="Helical" evidence="7">
    <location>
        <begin position="296"/>
        <end position="313"/>
    </location>
</feature>
<accession>A0A2S2E1R4</accession>
<gene>
    <name evidence="10" type="ORF">HMF8227_01090</name>
</gene>
<dbReference type="Proteomes" id="UP000245728">
    <property type="component" value="Chromosome"/>
</dbReference>
<evidence type="ECO:0000259" key="9">
    <source>
        <dbReference type="Pfam" id="PF12704"/>
    </source>
</evidence>
<name>A0A2S2E1R4_9ALTE</name>
<evidence type="ECO:0000256" key="2">
    <source>
        <dbReference type="ARBA" id="ARBA00022475"/>
    </source>
</evidence>
<feature type="transmembrane region" description="Helical" evidence="7">
    <location>
        <begin position="362"/>
        <end position="386"/>
    </location>
</feature>
<keyword evidence="2" id="KW-1003">Cell membrane</keyword>
<dbReference type="GO" id="GO:0005886">
    <property type="term" value="C:plasma membrane"/>
    <property type="evidence" value="ECO:0007669"/>
    <property type="project" value="UniProtKB-SubCell"/>
</dbReference>
<evidence type="ECO:0000313" key="10">
    <source>
        <dbReference type="EMBL" id="AWL11576.1"/>
    </source>
</evidence>
<sequence>MLLKIARASLWNRKLTAFLTAFSIAVSVFILLGVDHLKNELEASFGRTVSGVDVIVGPRTGPVNLLLYSVFRIGNPTNNISWQTVETLKDSPQVDWMVPISLGDSHKGYAVMGTSEAYFERFKYGDKQPLAFAQGRAFASEQEVVLGAAVAEKLGYKLNESITLSHGTGEVSFTQHKGHPLKIVGILSPTGTPVDQTVHVDLGAIAAIHDTSSRPKIGQRIGAKPKPADHHEHDEHKHDSHDHHDDHDAEPKHQEHSEHAHQHHQPDSVTALLVGLKTRIGVLQFQRQVNQFKDEALLGIIPGVALSQLWEMMGMVQGALSLVAALVLVASLLGMMTMLLASLREREREIAVLRAIGAPSRVVLLLIEIEAVLITLVGAVMGYAILAGSLTLARPLLSQQFGLFIGPLPMTASTGIYLLVVLALAALLALLPAWLSYRTALSRGLSARV</sequence>
<feature type="transmembrane region" description="Helical" evidence="7">
    <location>
        <begin position="319"/>
        <end position="341"/>
    </location>
</feature>
<dbReference type="InterPro" id="IPR003838">
    <property type="entry name" value="ABC3_permease_C"/>
</dbReference>
<protein>
    <submittedName>
        <fullName evidence="10">Putative ABC transporter permease</fullName>
    </submittedName>
</protein>
<feature type="transmembrane region" description="Helical" evidence="7">
    <location>
        <begin position="15"/>
        <end position="34"/>
    </location>
</feature>
<evidence type="ECO:0000259" key="8">
    <source>
        <dbReference type="Pfam" id="PF02687"/>
    </source>
</evidence>
<dbReference type="RefSeq" id="WP_109339210.1">
    <property type="nucleotide sequence ID" value="NZ_CP029347.1"/>
</dbReference>
<feature type="region of interest" description="Disordered" evidence="6">
    <location>
        <begin position="213"/>
        <end position="267"/>
    </location>
</feature>
<dbReference type="KEGG" id="salh:HMF8227_01090"/>
<feature type="compositionally biased region" description="Basic and acidic residues" evidence="6">
    <location>
        <begin position="226"/>
        <end position="266"/>
    </location>
</feature>
<evidence type="ECO:0000256" key="3">
    <source>
        <dbReference type="ARBA" id="ARBA00022692"/>
    </source>
</evidence>
<keyword evidence="5 7" id="KW-0472">Membrane</keyword>
<dbReference type="Pfam" id="PF02687">
    <property type="entry name" value="FtsX"/>
    <property type="match status" value="1"/>
</dbReference>
<keyword evidence="4 7" id="KW-1133">Transmembrane helix</keyword>
<feature type="transmembrane region" description="Helical" evidence="7">
    <location>
        <begin position="416"/>
        <end position="435"/>
    </location>
</feature>
<evidence type="ECO:0000313" key="11">
    <source>
        <dbReference type="Proteomes" id="UP000245728"/>
    </source>
</evidence>
<evidence type="ECO:0000256" key="5">
    <source>
        <dbReference type="ARBA" id="ARBA00023136"/>
    </source>
</evidence>
<keyword evidence="3 7" id="KW-0812">Transmembrane</keyword>
<dbReference type="PANTHER" id="PTHR43738:SF2">
    <property type="entry name" value="ABC TRANSPORTER PERMEASE"/>
    <property type="match status" value="1"/>
</dbReference>
<comment type="subcellular location">
    <subcellularLocation>
        <location evidence="1">Cell membrane</location>
        <topology evidence="1">Multi-pass membrane protein</topology>
    </subcellularLocation>
</comment>
<proteinExistence type="predicted"/>
<feature type="domain" description="MacB-like periplasmic core" evidence="9">
    <location>
        <begin position="18"/>
        <end position="205"/>
    </location>
</feature>
<dbReference type="OrthoDB" id="9784014at2"/>
<dbReference type="Pfam" id="PF12704">
    <property type="entry name" value="MacB_PCD"/>
    <property type="match status" value="1"/>
</dbReference>
<keyword evidence="11" id="KW-1185">Reference proteome</keyword>
<dbReference type="EMBL" id="CP029347">
    <property type="protein sequence ID" value="AWL11576.1"/>
    <property type="molecule type" value="Genomic_DNA"/>
</dbReference>
<evidence type="ECO:0000256" key="6">
    <source>
        <dbReference type="SAM" id="MobiDB-lite"/>
    </source>
</evidence>
<evidence type="ECO:0000256" key="1">
    <source>
        <dbReference type="ARBA" id="ARBA00004651"/>
    </source>
</evidence>
<evidence type="ECO:0000256" key="4">
    <source>
        <dbReference type="ARBA" id="ARBA00022989"/>
    </source>
</evidence>
<dbReference type="InterPro" id="IPR025857">
    <property type="entry name" value="MacB_PCD"/>
</dbReference>
<reference evidence="10 11" key="1">
    <citation type="submission" date="2018-05" db="EMBL/GenBank/DDBJ databases">
        <title>Salinimonas sp. HMF8227 Genome sequencing and assembly.</title>
        <authorList>
            <person name="Kang H."/>
            <person name="Kang J."/>
            <person name="Cha I."/>
            <person name="Kim H."/>
            <person name="Joh K."/>
        </authorList>
    </citation>
    <scope>NUCLEOTIDE SEQUENCE [LARGE SCALE GENOMIC DNA]</scope>
    <source>
        <strain evidence="10 11">HMF8227</strain>
    </source>
</reference>
<dbReference type="InterPro" id="IPR051125">
    <property type="entry name" value="ABC-4/HrtB_transporter"/>
</dbReference>
<feature type="domain" description="ABC3 transporter permease C-terminal" evidence="8">
    <location>
        <begin position="322"/>
        <end position="440"/>
    </location>
</feature>
<dbReference type="AlphaFoldDB" id="A0A2S2E1R4"/>